<dbReference type="Proteomes" id="UP000694864">
    <property type="component" value="Chromosome 5"/>
</dbReference>
<keyword evidence="2" id="KW-1185">Reference proteome</keyword>
<feature type="domain" description="F-box associated beta-propeller type 1" evidence="1">
    <location>
        <begin position="66"/>
        <end position="384"/>
    </location>
</feature>
<dbReference type="RefSeq" id="XP_010512825.1">
    <property type="nucleotide sequence ID" value="XM_010514523.1"/>
</dbReference>
<dbReference type="PANTHER" id="PTHR31672">
    <property type="entry name" value="BNACNNG10540D PROTEIN"/>
    <property type="match status" value="1"/>
</dbReference>
<protein>
    <submittedName>
        <fullName evidence="3">F-box protein At3g22650</fullName>
    </submittedName>
</protein>
<dbReference type="NCBIfam" id="TIGR01640">
    <property type="entry name" value="F_box_assoc_1"/>
    <property type="match status" value="1"/>
</dbReference>
<proteinExistence type="predicted"/>
<reference evidence="3" key="2">
    <citation type="submission" date="2025-08" db="UniProtKB">
        <authorList>
            <consortium name="RefSeq"/>
        </authorList>
    </citation>
    <scope>IDENTIFICATION</scope>
    <source>
        <tissue evidence="3">Leaf</tissue>
    </source>
</reference>
<sequence>MEEEGLIHLPFDLVLYEIFSRVPIESQTRLRTTCRAFYNQTFDTDYIYKHLDLCRQRFLRLDHMVHVIDPVSNAVNSTAMLRCLNHGNTISSVIHCDGLLLCRNQRTSMLTLWNPYQKQVRQIQPPMGFFSAFDRYGLGYRTDARSNYKVLRIFDAELNAQDGKDEDQVEIFDTETRLWRRVLDATPLDCKIEGLSPGLSVKGNMYWIATPKASLRSGIVGSFIQCFDFSKETFIPICALPVGLDYDPNHTNSLSVYKGCSLSLLHQRLTTTDMEVWVTNPLADEVVAWTHQFSVDNPNLPPLRAQYEISYPVHFINGRDLLVVLCREDDGDNTDEDNDADEGTTHIRMYTIGKDGIQHRTDMGQGVFFEHVMCGYIYTPSRVTVHN</sequence>
<reference evidence="2" key="1">
    <citation type="journal article" date="2014" name="Nat. Commun.">
        <title>The emerging biofuel crop Camelina sativa retains a highly undifferentiated hexaploid genome structure.</title>
        <authorList>
            <person name="Kagale S."/>
            <person name="Koh C."/>
            <person name="Nixon J."/>
            <person name="Bollina V."/>
            <person name="Clarke W.E."/>
            <person name="Tuteja R."/>
            <person name="Spillane C."/>
            <person name="Robinson S.J."/>
            <person name="Links M.G."/>
            <person name="Clarke C."/>
            <person name="Higgins E.E."/>
            <person name="Huebert T."/>
            <person name="Sharpe A.G."/>
            <person name="Parkin I.A."/>
        </authorList>
    </citation>
    <scope>NUCLEOTIDE SEQUENCE [LARGE SCALE GENOMIC DNA]</scope>
    <source>
        <strain evidence="2">cv. DH55</strain>
    </source>
</reference>
<dbReference type="SUPFAM" id="SSF81383">
    <property type="entry name" value="F-box domain"/>
    <property type="match status" value="1"/>
</dbReference>
<evidence type="ECO:0000259" key="1">
    <source>
        <dbReference type="Pfam" id="PF07734"/>
    </source>
</evidence>
<dbReference type="InterPro" id="IPR036047">
    <property type="entry name" value="F-box-like_dom_sf"/>
</dbReference>
<dbReference type="GeneID" id="104788741"/>
<dbReference type="InterPro" id="IPR050796">
    <property type="entry name" value="SCF_F-box_component"/>
</dbReference>
<dbReference type="InterPro" id="IPR006527">
    <property type="entry name" value="F-box-assoc_dom_typ1"/>
</dbReference>
<dbReference type="Pfam" id="PF07734">
    <property type="entry name" value="FBA_1"/>
    <property type="match status" value="1"/>
</dbReference>
<dbReference type="SUPFAM" id="SSF50965">
    <property type="entry name" value="Galactose oxidase, central domain"/>
    <property type="match status" value="1"/>
</dbReference>
<gene>
    <name evidence="3" type="primary">LOC104788741</name>
</gene>
<dbReference type="PANTHER" id="PTHR31672:SF13">
    <property type="entry name" value="F-BOX PROTEIN CPR30-LIKE"/>
    <property type="match status" value="1"/>
</dbReference>
<evidence type="ECO:0000313" key="2">
    <source>
        <dbReference type="Proteomes" id="UP000694864"/>
    </source>
</evidence>
<name>A0ABM0ZAP0_CAMSA</name>
<accession>A0ABM0ZAP0</accession>
<dbReference type="InterPro" id="IPR017451">
    <property type="entry name" value="F-box-assoc_interact_dom"/>
</dbReference>
<evidence type="ECO:0000313" key="3">
    <source>
        <dbReference type="RefSeq" id="XP_010512825.1"/>
    </source>
</evidence>
<dbReference type="InterPro" id="IPR011043">
    <property type="entry name" value="Gal_Oxase/kelch_b-propeller"/>
</dbReference>
<organism evidence="2 3">
    <name type="scientific">Camelina sativa</name>
    <name type="common">False flax</name>
    <name type="synonym">Myagrum sativum</name>
    <dbReference type="NCBI Taxonomy" id="90675"/>
    <lineage>
        <taxon>Eukaryota</taxon>
        <taxon>Viridiplantae</taxon>
        <taxon>Streptophyta</taxon>
        <taxon>Embryophyta</taxon>
        <taxon>Tracheophyta</taxon>
        <taxon>Spermatophyta</taxon>
        <taxon>Magnoliopsida</taxon>
        <taxon>eudicotyledons</taxon>
        <taxon>Gunneridae</taxon>
        <taxon>Pentapetalae</taxon>
        <taxon>rosids</taxon>
        <taxon>malvids</taxon>
        <taxon>Brassicales</taxon>
        <taxon>Brassicaceae</taxon>
        <taxon>Camelineae</taxon>
        <taxon>Camelina</taxon>
    </lineage>
</organism>